<keyword evidence="1" id="KW-0812">Transmembrane</keyword>
<evidence type="ECO:0000313" key="3">
    <source>
        <dbReference type="Proteomes" id="UP000030665"/>
    </source>
</evidence>
<dbReference type="EMBL" id="HG806455">
    <property type="protein sequence ID" value="CDW58932.1"/>
    <property type="molecule type" value="Genomic_DNA"/>
</dbReference>
<protein>
    <submittedName>
        <fullName evidence="2">Uncharacterized protein</fullName>
    </submittedName>
</protein>
<evidence type="ECO:0000313" key="2">
    <source>
        <dbReference type="EMBL" id="CDW58932.1"/>
    </source>
</evidence>
<reference evidence="2" key="2">
    <citation type="submission" date="2014-03" db="EMBL/GenBank/DDBJ databases">
        <title>The whipworm genome and dual-species transcriptomics of an intimate host-pathogen interaction.</title>
        <authorList>
            <person name="Foth B.J."/>
            <person name="Tsai I.J."/>
            <person name="Reid A.J."/>
            <person name="Bancroft A.J."/>
            <person name="Nichol S."/>
            <person name="Tracey A."/>
            <person name="Holroyd N."/>
            <person name="Cotton J.A."/>
            <person name="Stanley E.J."/>
            <person name="Zarowiecki M."/>
            <person name="Liu J.Z."/>
            <person name="Huckvale T."/>
            <person name="Cooper P.J."/>
            <person name="Grencis R.K."/>
            <person name="Berriman M."/>
        </authorList>
    </citation>
    <scope>NUCLEOTIDE SEQUENCE [LARGE SCALE GENOMIC DNA]</scope>
</reference>
<feature type="transmembrane region" description="Helical" evidence="1">
    <location>
        <begin position="83"/>
        <end position="102"/>
    </location>
</feature>
<keyword evidence="1" id="KW-0472">Membrane</keyword>
<evidence type="ECO:0000256" key="1">
    <source>
        <dbReference type="SAM" id="Phobius"/>
    </source>
</evidence>
<name>A0A077ZEV5_TRITR</name>
<reference evidence="2" key="1">
    <citation type="submission" date="2014-01" db="EMBL/GenBank/DDBJ databases">
        <authorList>
            <person name="Aslett M."/>
        </authorList>
    </citation>
    <scope>NUCLEOTIDE SEQUENCE</scope>
</reference>
<sequence length="108" mass="12667">MYSISEIGIFSWQTWIIRLLKDKAANEQRIPLLGVWKPEKENWKPGSFRHTDTLPYFCFLPLVWISGTYIWDPYEFEAFDLAVVSVHCGVNSLLSCLLRHVVVMGNWF</sequence>
<feature type="transmembrane region" description="Helical" evidence="1">
    <location>
        <begin position="53"/>
        <end position="71"/>
    </location>
</feature>
<gene>
    <name evidence="2" type="ORF">TTRE_0000726101</name>
</gene>
<organism evidence="2 3">
    <name type="scientific">Trichuris trichiura</name>
    <name type="common">Whipworm</name>
    <name type="synonym">Trichocephalus trichiurus</name>
    <dbReference type="NCBI Taxonomy" id="36087"/>
    <lineage>
        <taxon>Eukaryota</taxon>
        <taxon>Metazoa</taxon>
        <taxon>Ecdysozoa</taxon>
        <taxon>Nematoda</taxon>
        <taxon>Enoplea</taxon>
        <taxon>Dorylaimia</taxon>
        <taxon>Trichinellida</taxon>
        <taxon>Trichuridae</taxon>
        <taxon>Trichuris</taxon>
    </lineage>
</organism>
<dbReference type="OrthoDB" id="5873673at2759"/>
<dbReference type="AlphaFoldDB" id="A0A077ZEV5"/>
<keyword evidence="1" id="KW-1133">Transmembrane helix</keyword>
<proteinExistence type="predicted"/>
<dbReference type="Proteomes" id="UP000030665">
    <property type="component" value="Unassembled WGS sequence"/>
</dbReference>
<accession>A0A077ZEV5</accession>
<keyword evidence="3" id="KW-1185">Reference proteome</keyword>